<comment type="caution">
    <text evidence="10">The sequence shown here is derived from an EMBL/GenBank/DDBJ whole genome shotgun (WGS) entry which is preliminary data.</text>
</comment>
<dbReference type="SUPFAM" id="SSF89069">
    <property type="entry name" value="N-terminal, cytoplasmic domain of anti-sigmaE factor RseA"/>
    <property type="match status" value="1"/>
</dbReference>
<dbReference type="PATRIC" id="fig|582.24.peg.1631"/>
<proteinExistence type="inferred from homology"/>
<reference evidence="10 11" key="1">
    <citation type="submission" date="2015-02" db="EMBL/GenBank/DDBJ databases">
        <title>Whole genome shotgun sequencing of cultured foodborne pathogen.</title>
        <authorList>
            <person name="Timme R."/>
            <person name="Allard M.W."/>
            <person name="Strain E."/>
            <person name="Evans P.S."/>
            <person name="Brown E."/>
        </authorList>
    </citation>
    <scope>NUCLEOTIDE SEQUENCE [LARGE SCALE GENOMIC DNA]</scope>
    <source>
        <strain evidence="10 11">GCSL-TSO-24</strain>
    </source>
</reference>
<organism evidence="10 11">
    <name type="scientific">Morganella morganii</name>
    <name type="common">Proteus morganii</name>
    <dbReference type="NCBI Taxonomy" id="582"/>
    <lineage>
        <taxon>Bacteria</taxon>
        <taxon>Pseudomonadati</taxon>
        <taxon>Pseudomonadota</taxon>
        <taxon>Gammaproteobacteria</taxon>
        <taxon>Enterobacterales</taxon>
        <taxon>Morganellaceae</taxon>
        <taxon>Morganella</taxon>
    </lineage>
</organism>
<dbReference type="AlphaFoldDB" id="A0A0D8LBP3"/>
<dbReference type="NCBIfam" id="NF008116">
    <property type="entry name" value="PRK10863.1"/>
    <property type="match status" value="1"/>
</dbReference>
<dbReference type="EMBL" id="JZSH01000038">
    <property type="protein sequence ID" value="KJF78551.1"/>
    <property type="molecule type" value="Genomic_DNA"/>
</dbReference>
<dbReference type="Pfam" id="PF03872">
    <property type="entry name" value="RseA_N"/>
    <property type="match status" value="1"/>
</dbReference>
<keyword evidence="3" id="KW-1003">Cell membrane</keyword>
<comment type="subcellular location">
    <subcellularLocation>
        <location evidence="1">Cell membrane</location>
        <topology evidence="1">Single-pass membrane protein</topology>
    </subcellularLocation>
</comment>
<feature type="compositionally biased region" description="Polar residues" evidence="7">
    <location>
        <begin position="194"/>
        <end position="211"/>
    </location>
</feature>
<dbReference type="InterPro" id="IPR036147">
    <property type="entry name" value="Anti-sigma_E_RseA_N_sf"/>
</dbReference>
<keyword evidence="4" id="KW-0812">Transmembrane</keyword>
<dbReference type="Pfam" id="PF03873">
    <property type="entry name" value="RseA_C"/>
    <property type="match status" value="1"/>
</dbReference>
<evidence type="ECO:0000256" key="5">
    <source>
        <dbReference type="ARBA" id="ARBA00022989"/>
    </source>
</evidence>
<evidence type="ECO:0000256" key="4">
    <source>
        <dbReference type="ARBA" id="ARBA00022692"/>
    </source>
</evidence>
<feature type="domain" description="Anti sigma-E protein RseA N-terminal" evidence="8">
    <location>
        <begin position="1"/>
        <end position="86"/>
    </location>
</feature>
<evidence type="ECO:0000256" key="7">
    <source>
        <dbReference type="SAM" id="MobiDB-lite"/>
    </source>
</evidence>
<comment type="similarity">
    <text evidence="2">Belongs to the RseA family.</text>
</comment>
<dbReference type="GO" id="GO:0005886">
    <property type="term" value="C:plasma membrane"/>
    <property type="evidence" value="ECO:0007669"/>
    <property type="project" value="UniProtKB-SubCell"/>
</dbReference>
<dbReference type="CDD" id="cd16328">
    <property type="entry name" value="RseA_N"/>
    <property type="match status" value="1"/>
</dbReference>
<sequence>MQKETLSALMDGETLDSEVVTALTHDADLQAEWAGYHLIRDTMRGDLPDVMHFDIASRVAEALAQEPVYIAPQAIPESQPEPKTWRDYGFVAKLRPWASQLTQIGMAACVSLAVIIGVQHYNTDGTESVVSGDASAFNTVPFMGSASPVSLDLKNGAGLAPQTRFDQERGARLNAIFQQYELDRRVHTDGQPEVKQTATPEQGRTSSQPQQ</sequence>
<gene>
    <name evidence="10" type="ORF">UA45_05360</name>
</gene>
<feature type="compositionally biased region" description="Basic and acidic residues" evidence="7">
    <location>
        <begin position="182"/>
        <end position="192"/>
    </location>
</feature>
<dbReference type="GO" id="GO:0016989">
    <property type="term" value="F:sigma factor antagonist activity"/>
    <property type="evidence" value="ECO:0007669"/>
    <property type="project" value="InterPro"/>
</dbReference>
<dbReference type="Gene3D" id="1.10.10.880">
    <property type="entry name" value="Anti sigma-E protein RseA, N-terminal domain"/>
    <property type="match status" value="1"/>
</dbReference>
<name>A0A0D8LBP3_MORMO</name>
<evidence type="ECO:0000259" key="9">
    <source>
        <dbReference type="Pfam" id="PF03873"/>
    </source>
</evidence>
<evidence type="ECO:0000256" key="2">
    <source>
        <dbReference type="ARBA" id="ARBA00005837"/>
    </source>
</evidence>
<evidence type="ECO:0000256" key="3">
    <source>
        <dbReference type="ARBA" id="ARBA00022475"/>
    </source>
</evidence>
<feature type="region of interest" description="Disordered" evidence="7">
    <location>
        <begin position="182"/>
        <end position="211"/>
    </location>
</feature>
<dbReference type="Gene3D" id="1.20.5.3960">
    <property type="match status" value="1"/>
</dbReference>
<evidence type="ECO:0000256" key="6">
    <source>
        <dbReference type="ARBA" id="ARBA00023136"/>
    </source>
</evidence>
<dbReference type="PANTHER" id="PTHR38104:SF1">
    <property type="entry name" value="ANTI-SIGMA-E FACTOR RSEA"/>
    <property type="match status" value="1"/>
</dbReference>
<evidence type="ECO:0000259" key="8">
    <source>
        <dbReference type="Pfam" id="PF03872"/>
    </source>
</evidence>
<keyword evidence="5" id="KW-1133">Transmembrane helix</keyword>
<evidence type="ECO:0000313" key="11">
    <source>
        <dbReference type="Proteomes" id="UP000032582"/>
    </source>
</evidence>
<dbReference type="InterPro" id="IPR052383">
    <property type="entry name" value="Anti-sigma-E_RseA-like"/>
</dbReference>
<accession>A0A0D8LBP3</accession>
<feature type="domain" description="Anti sigma-E protein RseA C-terminal" evidence="9">
    <location>
        <begin position="134"/>
        <end position="186"/>
    </location>
</feature>
<dbReference type="PANTHER" id="PTHR38104">
    <property type="match status" value="1"/>
</dbReference>
<keyword evidence="6" id="KW-0472">Membrane</keyword>
<protein>
    <submittedName>
        <fullName evidence="10">Anti-RNA polymerase sigma factor SigE</fullName>
    </submittedName>
</protein>
<dbReference type="Proteomes" id="UP000032582">
    <property type="component" value="Unassembled WGS sequence"/>
</dbReference>
<dbReference type="InterPro" id="IPR005572">
    <property type="entry name" value="Anti-sigma_E_RseA_N"/>
</dbReference>
<evidence type="ECO:0000313" key="10">
    <source>
        <dbReference type="EMBL" id="KJF78551.1"/>
    </source>
</evidence>
<dbReference type="InterPro" id="IPR005573">
    <property type="entry name" value="Anti-sigma_E_RseA_C"/>
</dbReference>
<evidence type="ECO:0000256" key="1">
    <source>
        <dbReference type="ARBA" id="ARBA00004162"/>
    </source>
</evidence>